<accession>A0A9J7BKL9</accession>
<protein>
    <submittedName>
        <fullName evidence="2">Dienelactone hydrolase family protein</fullName>
    </submittedName>
</protein>
<sequence length="232" mass="25081">MTSLGASVKAGRKAATARLRSIDLTGPEGRLEAVVNEGQPDAPFAALVCHPHPKGGGTLHNKVVYHAMKVLNAPEWGLRWPVLRFNFRGTGLSEGEHDGKDEWNDVLAALNWLENEYALPIIVAGFSFGAAMALKACTETGTPVRAVAALGLPTHAAGRTYRYSFLKHLHLPKLFLSGDQDQYAPRDELETLIAAASEPRKLVLVPGADHFFTGHLALMQSSLAGWLKEQAL</sequence>
<dbReference type="InterPro" id="IPR046879">
    <property type="entry name" value="KANL3/Tex30_Abhydrolase"/>
</dbReference>
<evidence type="ECO:0000259" key="1">
    <source>
        <dbReference type="Pfam" id="PF20408"/>
    </source>
</evidence>
<dbReference type="RefSeq" id="WP_260791506.1">
    <property type="nucleotide sequence ID" value="NZ_CP093313.1"/>
</dbReference>
<dbReference type="PANTHER" id="PTHR42103">
    <property type="entry name" value="ALPHA/BETA-HYDROLASES SUPERFAMILY PROTEIN"/>
    <property type="match status" value="1"/>
</dbReference>
<keyword evidence="3" id="KW-1185">Reference proteome</keyword>
<keyword evidence="2" id="KW-0378">Hydrolase</keyword>
<feature type="domain" description="KANL3/Tex30 alpha/beta hydrolase-like" evidence="1">
    <location>
        <begin position="101"/>
        <end position="213"/>
    </location>
</feature>
<dbReference type="EMBL" id="CP093313">
    <property type="protein sequence ID" value="UWZ82322.1"/>
    <property type="molecule type" value="Genomic_DNA"/>
</dbReference>
<dbReference type="GO" id="GO:0016787">
    <property type="term" value="F:hydrolase activity"/>
    <property type="evidence" value="ECO:0007669"/>
    <property type="project" value="UniProtKB-KW"/>
</dbReference>
<dbReference type="Pfam" id="PF20408">
    <property type="entry name" value="Abhydrolase_11"/>
    <property type="match status" value="1"/>
</dbReference>
<dbReference type="KEGG" id="orp:MOP44_17285"/>
<evidence type="ECO:0000313" key="2">
    <source>
        <dbReference type="EMBL" id="UWZ82322.1"/>
    </source>
</evidence>
<dbReference type="PANTHER" id="PTHR42103:SF2">
    <property type="entry name" value="AB HYDROLASE-1 DOMAIN-CONTAINING PROTEIN"/>
    <property type="match status" value="1"/>
</dbReference>
<reference evidence="2" key="1">
    <citation type="submission" date="2021-04" db="EMBL/GenBank/DDBJ databases">
        <title>Phylogenetic analysis of Acidobacteriaceae.</title>
        <authorList>
            <person name="Qiu L."/>
            <person name="Zhang Q."/>
        </authorList>
    </citation>
    <scope>NUCLEOTIDE SEQUENCE</scope>
    <source>
        <strain evidence="2">DSM 25168</strain>
    </source>
</reference>
<proteinExistence type="predicted"/>
<dbReference type="Gene3D" id="3.40.50.1820">
    <property type="entry name" value="alpha/beta hydrolase"/>
    <property type="match status" value="1"/>
</dbReference>
<dbReference type="Proteomes" id="UP001059380">
    <property type="component" value="Chromosome"/>
</dbReference>
<gene>
    <name evidence="2" type="ORF">MOP44_17285</name>
</gene>
<organism evidence="2 3">
    <name type="scientific">Occallatibacter riparius</name>
    <dbReference type="NCBI Taxonomy" id="1002689"/>
    <lineage>
        <taxon>Bacteria</taxon>
        <taxon>Pseudomonadati</taxon>
        <taxon>Acidobacteriota</taxon>
        <taxon>Terriglobia</taxon>
        <taxon>Terriglobales</taxon>
        <taxon>Acidobacteriaceae</taxon>
        <taxon>Occallatibacter</taxon>
    </lineage>
</organism>
<dbReference type="InterPro" id="IPR029058">
    <property type="entry name" value="AB_hydrolase_fold"/>
</dbReference>
<dbReference type="AlphaFoldDB" id="A0A9J7BKL9"/>
<dbReference type="SUPFAM" id="SSF53474">
    <property type="entry name" value="alpha/beta-Hydrolases"/>
    <property type="match status" value="1"/>
</dbReference>
<name>A0A9J7BKL9_9BACT</name>
<evidence type="ECO:0000313" key="3">
    <source>
        <dbReference type="Proteomes" id="UP001059380"/>
    </source>
</evidence>